<dbReference type="Pfam" id="PF00132">
    <property type="entry name" value="Hexapep"/>
    <property type="match status" value="1"/>
</dbReference>
<proteinExistence type="predicted"/>
<dbReference type="PANTHER" id="PTHR13061">
    <property type="entry name" value="DYNACTIN SUBUNIT P25"/>
    <property type="match status" value="1"/>
</dbReference>
<dbReference type="EMBL" id="ATBP01000260">
    <property type="protein sequence ID" value="ETR71502.1"/>
    <property type="molecule type" value="Genomic_DNA"/>
</dbReference>
<dbReference type="SUPFAM" id="SSF51161">
    <property type="entry name" value="Trimeric LpxA-like enzymes"/>
    <property type="match status" value="1"/>
</dbReference>
<gene>
    <name evidence="1" type="ORF">OMM_02437</name>
</gene>
<organism evidence="1 2">
    <name type="scientific">Candidatus Magnetoglobus multicellularis str. Araruama</name>
    <dbReference type="NCBI Taxonomy" id="890399"/>
    <lineage>
        <taxon>Bacteria</taxon>
        <taxon>Pseudomonadati</taxon>
        <taxon>Thermodesulfobacteriota</taxon>
        <taxon>Desulfobacteria</taxon>
        <taxon>Desulfobacterales</taxon>
        <taxon>Desulfobacteraceae</taxon>
        <taxon>Candidatus Magnetoglobus</taxon>
    </lineage>
</organism>
<sequence length="174" mass="18624">MSVYKLENWQPQIHETVYIAPGAVVIGQVRILQNASIWFNSVVRGDTDLITIGEETNIQDLSVCHADPGKPLTIGNKVTIGHRCVVHGCTIENDCLIGMGAIVMNGATIGRGSIVAAGSVVLENTHVPPLSLVTGVPGRIKKSFDDNVIALIHLPADVYTARAQDYMLQLKSVG</sequence>
<dbReference type="PANTHER" id="PTHR13061:SF29">
    <property type="entry name" value="GAMMA CARBONIC ANHYDRASE-LIKE 1, MITOCHONDRIAL-RELATED"/>
    <property type="match status" value="1"/>
</dbReference>
<evidence type="ECO:0000313" key="1">
    <source>
        <dbReference type="EMBL" id="ETR71502.1"/>
    </source>
</evidence>
<name>A0A1V1P9C7_9BACT</name>
<dbReference type="CDD" id="cd04645">
    <property type="entry name" value="LbH_gamma_CA_like"/>
    <property type="match status" value="1"/>
</dbReference>
<dbReference type="Gene3D" id="2.160.10.10">
    <property type="entry name" value="Hexapeptide repeat proteins"/>
    <property type="match status" value="1"/>
</dbReference>
<dbReference type="Proteomes" id="UP000189670">
    <property type="component" value="Unassembled WGS sequence"/>
</dbReference>
<dbReference type="InterPro" id="IPR050484">
    <property type="entry name" value="Transf_Hexapept/Carb_Anhydrase"/>
</dbReference>
<dbReference type="InterPro" id="IPR047324">
    <property type="entry name" value="LbH_gamma_CA-like"/>
</dbReference>
<accession>A0A1V1P9C7</accession>
<dbReference type="InterPro" id="IPR001451">
    <property type="entry name" value="Hexapep"/>
</dbReference>
<reference evidence="2" key="1">
    <citation type="submission" date="2012-11" db="EMBL/GenBank/DDBJ databases">
        <authorList>
            <person name="Lucero-Rivera Y.E."/>
            <person name="Tovar-Ramirez D."/>
        </authorList>
    </citation>
    <scope>NUCLEOTIDE SEQUENCE [LARGE SCALE GENOMIC DNA]</scope>
    <source>
        <strain evidence="2">Araruama</strain>
    </source>
</reference>
<dbReference type="AlphaFoldDB" id="A0A1V1P9C7"/>
<dbReference type="InterPro" id="IPR011004">
    <property type="entry name" value="Trimer_LpxA-like_sf"/>
</dbReference>
<evidence type="ECO:0000313" key="2">
    <source>
        <dbReference type="Proteomes" id="UP000189670"/>
    </source>
</evidence>
<protein>
    <submittedName>
        <fullName evidence="1">Carbonic anhydrase</fullName>
    </submittedName>
</protein>
<comment type="caution">
    <text evidence="1">The sequence shown here is derived from an EMBL/GenBank/DDBJ whole genome shotgun (WGS) entry which is preliminary data.</text>
</comment>